<keyword evidence="2" id="KW-1185">Reference proteome</keyword>
<organism evidence="1 2">
    <name type="scientific">Arabidopsis thaliana x Arabidopsis arenosa</name>
    <dbReference type="NCBI Taxonomy" id="1240361"/>
    <lineage>
        <taxon>Eukaryota</taxon>
        <taxon>Viridiplantae</taxon>
        <taxon>Streptophyta</taxon>
        <taxon>Embryophyta</taxon>
        <taxon>Tracheophyta</taxon>
        <taxon>Spermatophyta</taxon>
        <taxon>Magnoliopsida</taxon>
        <taxon>eudicotyledons</taxon>
        <taxon>Gunneridae</taxon>
        <taxon>Pentapetalae</taxon>
        <taxon>rosids</taxon>
        <taxon>malvids</taxon>
        <taxon>Brassicales</taxon>
        <taxon>Brassicaceae</taxon>
        <taxon>Camelineae</taxon>
        <taxon>Arabidopsis</taxon>
    </lineage>
</organism>
<accession>A0A8T1Z1T7</accession>
<dbReference type="AlphaFoldDB" id="A0A8T1Z1T7"/>
<reference evidence="1 2" key="1">
    <citation type="submission" date="2020-12" db="EMBL/GenBank/DDBJ databases">
        <title>Concerted genomic and epigenomic changes stabilize Arabidopsis allopolyploids.</title>
        <authorList>
            <person name="Chen Z."/>
        </authorList>
    </citation>
    <scope>NUCLEOTIDE SEQUENCE [LARGE SCALE GENOMIC DNA]</scope>
    <source>
        <strain evidence="1">Allo738</strain>
        <tissue evidence="1">Leaf</tissue>
    </source>
</reference>
<dbReference type="Proteomes" id="UP000694240">
    <property type="component" value="Chromosome 11"/>
</dbReference>
<evidence type="ECO:0000313" key="2">
    <source>
        <dbReference type="Proteomes" id="UP000694240"/>
    </source>
</evidence>
<evidence type="ECO:0000313" key="1">
    <source>
        <dbReference type="EMBL" id="KAG7552386.1"/>
    </source>
</evidence>
<name>A0A8T1Z1T7_9BRAS</name>
<protein>
    <submittedName>
        <fullName evidence="1">Uncharacterized protein</fullName>
    </submittedName>
</protein>
<dbReference type="EMBL" id="JAEFBK010000011">
    <property type="protein sequence ID" value="KAG7552386.1"/>
    <property type="molecule type" value="Genomic_DNA"/>
</dbReference>
<proteinExistence type="predicted"/>
<gene>
    <name evidence="1" type="ORF">ISN45_Aa06g029880</name>
</gene>
<sequence>MGSLDHGAKYQLEPEDRLDHLIDHSFELAAANANRLDHSIELEPEELGARKQLKDEELGPKEEAAFHISNGLMTRVKKKLLYQTITTLLQQIDGSLKHEACPTTLVVIKAFSATTMEVKCWLEFLDWVRRRVTGGTCEGKPGNGLHDWGRLEALDRLRATTCGSSFTTNVPESPSSTAASSKSGASTAASGAESFQKCHMTACSLLIYVAIAWLKMVPM</sequence>
<comment type="caution">
    <text evidence="1">The sequence shown here is derived from an EMBL/GenBank/DDBJ whole genome shotgun (WGS) entry which is preliminary data.</text>
</comment>